<accession>X1LC59</accession>
<evidence type="ECO:0000313" key="1">
    <source>
        <dbReference type="EMBL" id="GAI03436.1"/>
    </source>
</evidence>
<proteinExistence type="predicted"/>
<comment type="caution">
    <text evidence="1">The sequence shown here is derived from an EMBL/GenBank/DDBJ whole genome shotgun (WGS) entry which is preliminary data.</text>
</comment>
<organism evidence="1">
    <name type="scientific">marine sediment metagenome</name>
    <dbReference type="NCBI Taxonomy" id="412755"/>
    <lineage>
        <taxon>unclassified sequences</taxon>
        <taxon>metagenomes</taxon>
        <taxon>ecological metagenomes</taxon>
    </lineage>
</organism>
<dbReference type="EMBL" id="BARV01012375">
    <property type="protein sequence ID" value="GAI03436.1"/>
    <property type="molecule type" value="Genomic_DNA"/>
</dbReference>
<reference evidence="1" key="1">
    <citation type="journal article" date="2014" name="Front. Microbiol.">
        <title>High frequency of phylogenetically diverse reductive dehalogenase-homologous genes in deep subseafloor sedimentary metagenomes.</title>
        <authorList>
            <person name="Kawai M."/>
            <person name="Futagami T."/>
            <person name="Toyoda A."/>
            <person name="Takaki Y."/>
            <person name="Nishi S."/>
            <person name="Hori S."/>
            <person name="Arai W."/>
            <person name="Tsubouchi T."/>
            <person name="Morono Y."/>
            <person name="Uchiyama I."/>
            <person name="Ito T."/>
            <person name="Fujiyama A."/>
            <person name="Inagaki F."/>
            <person name="Takami H."/>
        </authorList>
    </citation>
    <scope>NUCLEOTIDE SEQUENCE</scope>
    <source>
        <strain evidence="1">Expedition CK06-06</strain>
    </source>
</reference>
<dbReference type="AlphaFoldDB" id="X1LC59"/>
<gene>
    <name evidence="1" type="ORF">S06H3_22954</name>
</gene>
<sequence length="59" mass="6486">MFQVMRSNRLGGEKSRNVGAETVITSCIKRGSGEILEELVDFNIAEEIEALQRFLAGGD</sequence>
<protein>
    <submittedName>
        <fullName evidence="1">Uncharacterized protein</fullName>
    </submittedName>
</protein>
<name>X1LC59_9ZZZZ</name>